<organism evidence="10 11">
    <name type="scientific">Paenibacillus faecis</name>
    <dbReference type="NCBI Taxonomy" id="862114"/>
    <lineage>
        <taxon>Bacteria</taxon>
        <taxon>Bacillati</taxon>
        <taxon>Bacillota</taxon>
        <taxon>Bacilli</taxon>
        <taxon>Bacillales</taxon>
        <taxon>Paenibacillaceae</taxon>
        <taxon>Paenibacillus</taxon>
    </lineage>
</organism>
<dbReference type="CDD" id="cd06225">
    <property type="entry name" value="HAMP"/>
    <property type="match status" value="1"/>
</dbReference>
<keyword evidence="7" id="KW-1133">Transmembrane helix</keyword>
<sequence>MKQPRLVGGIRQWSIVTKNMVLTSISILLTGVILIASSFYIQGQVLTKQLKSDSQEVMEAWSHKITPAEAAEAMKNTDRNSPIQKKLTGIFDDLSATHPNVAQGYIFGSEIVDNSTLMIAFPTAVLDMFEGEGLHLGDKLGQPAFHVKGVQEMMKTKKITFTKPYNDDYGTWLTVLYPIQDESGKIFAYMGMDFDASVILQGQKDLLKYTCLALVAILALVLTIQYIFTRRTFAPVKDLMHALDRLSQGDFSVRLETSQSELGQVNAKFNSTVANINELVSTIKAVSTQSAEQARVLFTASEENHKTSTDITNHIEEISDKVSIQSKSITESVTSLEEINSGVSTIAGSTSALSEASVQMKEQSELGGENINKVIKQMDSIRESVQHSVASIEQLRKRSGEIEEIVQVITQISAQTHLLSLNASIEAARAGEEGKGFAVVANEVKKLAEESGKSAEKIADLVHYIQNETLTAVQAISEGERNVQAGIHVVKETGELFYSILDATDSITSQIQEVSAATEEMVAETEQITATIRQIAVLAERNADVSEYIKNSALEQRSSAGKIVDSAESLNEISGKLEHMVEELKI</sequence>
<dbReference type="PANTHER" id="PTHR32089:SF112">
    <property type="entry name" value="LYSOZYME-LIKE PROTEIN-RELATED"/>
    <property type="match status" value="1"/>
</dbReference>
<dbReference type="PANTHER" id="PTHR32089">
    <property type="entry name" value="METHYL-ACCEPTING CHEMOTAXIS PROTEIN MCPB"/>
    <property type="match status" value="1"/>
</dbReference>
<feature type="domain" description="HAMP" evidence="9">
    <location>
        <begin position="230"/>
        <end position="281"/>
    </location>
</feature>
<dbReference type="Pfam" id="PF00015">
    <property type="entry name" value="MCPsignal"/>
    <property type="match status" value="1"/>
</dbReference>
<feature type="transmembrane region" description="Helical" evidence="7">
    <location>
        <begin position="206"/>
        <end position="228"/>
    </location>
</feature>
<evidence type="ECO:0000313" key="11">
    <source>
        <dbReference type="Proteomes" id="UP000325218"/>
    </source>
</evidence>
<evidence type="ECO:0000256" key="7">
    <source>
        <dbReference type="SAM" id="Phobius"/>
    </source>
</evidence>
<accession>A0A5D0CRP1</accession>
<evidence type="ECO:0000256" key="2">
    <source>
        <dbReference type="ARBA" id="ARBA00022475"/>
    </source>
</evidence>
<comment type="similarity">
    <text evidence="5">Belongs to the methyl-accepting chemotaxis (MCP) protein family.</text>
</comment>
<evidence type="ECO:0000256" key="4">
    <source>
        <dbReference type="ARBA" id="ARBA00023224"/>
    </source>
</evidence>
<comment type="subcellular location">
    <subcellularLocation>
        <location evidence="1">Cell membrane</location>
    </subcellularLocation>
</comment>
<keyword evidence="7" id="KW-0812">Transmembrane</keyword>
<name>A0A5D0CRP1_9BACL</name>
<dbReference type="GO" id="GO:0007165">
    <property type="term" value="P:signal transduction"/>
    <property type="evidence" value="ECO:0007669"/>
    <property type="project" value="UniProtKB-KW"/>
</dbReference>
<feature type="transmembrane region" description="Helical" evidence="7">
    <location>
        <begin position="20"/>
        <end position="41"/>
    </location>
</feature>
<dbReference type="RefSeq" id="WP_148454258.1">
    <property type="nucleotide sequence ID" value="NZ_VSDO01000003.1"/>
</dbReference>
<dbReference type="GO" id="GO:0005886">
    <property type="term" value="C:plasma membrane"/>
    <property type="evidence" value="ECO:0007669"/>
    <property type="project" value="UniProtKB-SubCell"/>
</dbReference>
<dbReference type="EMBL" id="VSDO01000003">
    <property type="protein sequence ID" value="TYA12483.1"/>
    <property type="molecule type" value="Genomic_DNA"/>
</dbReference>
<evidence type="ECO:0000256" key="1">
    <source>
        <dbReference type="ARBA" id="ARBA00004236"/>
    </source>
</evidence>
<dbReference type="Gene3D" id="1.10.287.950">
    <property type="entry name" value="Methyl-accepting chemotaxis protein"/>
    <property type="match status" value="1"/>
</dbReference>
<evidence type="ECO:0000256" key="5">
    <source>
        <dbReference type="ARBA" id="ARBA00029447"/>
    </source>
</evidence>
<proteinExistence type="inferred from homology"/>
<evidence type="ECO:0000256" key="3">
    <source>
        <dbReference type="ARBA" id="ARBA00023136"/>
    </source>
</evidence>
<dbReference type="SUPFAM" id="SSF58104">
    <property type="entry name" value="Methyl-accepting chemotaxis protein (MCP) signaling domain"/>
    <property type="match status" value="1"/>
</dbReference>
<protein>
    <submittedName>
        <fullName evidence="10">HAMP domain-containing protein</fullName>
    </submittedName>
</protein>
<keyword evidence="3 7" id="KW-0472">Membrane</keyword>
<dbReference type="SMART" id="SM00304">
    <property type="entry name" value="HAMP"/>
    <property type="match status" value="1"/>
</dbReference>
<dbReference type="OrthoDB" id="369835at2"/>
<dbReference type="PROSITE" id="PS50111">
    <property type="entry name" value="CHEMOTAXIS_TRANSDUC_2"/>
    <property type="match status" value="1"/>
</dbReference>
<comment type="caution">
    <text evidence="10">The sequence shown here is derived from an EMBL/GenBank/DDBJ whole genome shotgun (WGS) entry which is preliminary data.</text>
</comment>
<dbReference type="Gene3D" id="6.10.340.10">
    <property type="match status" value="1"/>
</dbReference>
<dbReference type="Pfam" id="PF00672">
    <property type="entry name" value="HAMP"/>
    <property type="match status" value="1"/>
</dbReference>
<dbReference type="PROSITE" id="PS50885">
    <property type="entry name" value="HAMP"/>
    <property type="match status" value="1"/>
</dbReference>
<gene>
    <name evidence="10" type="ORF">FRY98_17490</name>
</gene>
<keyword evidence="4 6" id="KW-0807">Transducer</keyword>
<keyword evidence="2" id="KW-1003">Cell membrane</keyword>
<dbReference type="InterPro" id="IPR003660">
    <property type="entry name" value="HAMP_dom"/>
</dbReference>
<dbReference type="AlphaFoldDB" id="A0A5D0CRP1"/>
<dbReference type="CDD" id="cd11386">
    <property type="entry name" value="MCP_signal"/>
    <property type="match status" value="1"/>
</dbReference>
<evidence type="ECO:0000313" key="10">
    <source>
        <dbReference type="EMBL" id="TYA12483.1"/>
    </source>
</evidence>
<dbReference type="InterPro" id="IPR004089">
    <property type="entry name" value="MCPsignal_dom"/>
</dbReference>
<evidence type="ECO:0000259" key="8">
    <source>
        <dbReference type="PROSITE" id="PS50111"/>
    </source>
</evidence>
<feature type="domain" description="Methyl-accepting transducer" evidence="8">
    <location>
        <begin position="300"/>
        <end position="536"/>
    </location>
</feature>
<reference evidence="10 11" key="1">
    <citation type="submission" date="2019-08" db="EMBL/GenBank/DDBJ databases">
        <title>Genome sequencing of Paenibacillus faecis DSM 23593(T).</title>
        <authorList>
            <person name="Kook J.-K."/>
            <person name="Park S.-N."/>
            <person name="Lim Y.K."/>
        </authorList>
    </citation>
    <scope>NUCLEOTIDE SEQUENCE [LARGE SCALE GENOMIC DNA]</scope>
    <source>
        <strain evidence="10 11">DSM 23593</strain>
    </source>
</reference>
<dbReference type="SMART" id="SM00283">
    <property type="entry name" value="MA"/>
    <property type="match status" value="1"/>
</dbReference>
<evidence type="ECO:0000259" key="9">
    <source>
        <dbReference type="PROSITE" id="PS50885"/>
    </source>
</evidence>
<dbReference type="Proteomes" id="UP000325218">
    <property type="component" value="Unassembled WGS sequence"/>
</dbReference>
<evidence type="ECO:0000256" key="6">
    <source>
        <dbReference type="PROSITE-ProRule" id="PRU00284"/>
    </source>
</evidence>
<keyword evidence="11" id="KW-1185">Reference proteome</keyword>